<name>A0A518KDV3_9BACT</name>
<sequence precursor="true">MKGRTLAGWMTLLLAVASGCAPEVPKQVVVYTATSAEVAKPIFAAFTRQTGIEVIPRYETGAGSLVRSLEAERDEPQADVYWNDELLQTLRLKQDGLLRQQPLAADAKYDAAYRSPDYDWRAFAARARVIIVNKNLVKEPRWPKSIEELTDPQWYDKAGVAKPLAGPSAAHAAALFSAWGEERAKKFYTGVKKNCRIVSDGNRVAQDVASGALSFGLTNSDDAMVVKEGGAPVEIIYPDQPKAEGANDQASDQAARDQGGGATGTLFIPNTVAMIEGSPNPEAGHAMAEFLLTSLVECRLVIGPTAQIPLSRDSKSDNACRCRVKTPDEVKAMAVDWNAAAAGWDDASQWLAEEFGAAR</sequence>
<dbReference type="KEGG" id="bmei:Spa11_41990"/>
<accession>A0A518KDV3</accession>
<reference evidence="4 5" key="1">
    <citation type="submission" date="2019-02" db="EMBL/GenBank/DDBJ databases">
        <title>Deep-cultivation of Planctomycetes and their phenomic and genomic characterization uncovers novel biology.</title>
        <authorList>
            <person name="Wiegand S."/>
            <person name="Jogler M."/>
            <person name="Boedeker C."/>
            <person name="Pinto D."/>
            <person name="Vollmers J."/>
            <person name="Rivas-Marin E."/>
            <person name="Kohn T."/>
            <person name="Peeters S.H."/>
            <person name="Heuer A."/>
            <person name="Rast P."/>
            <person name="Oberbeckmann S."/>
            <person name="Bunk B."/>
            <person name="Jeske O."/>
            <person name="Meyerdierks A."/>
            <person name="Storesund J.E."/>
            <person name="Kallscheuer N."/>
            <person name="Luecker S."/>
            <person name="Lage O.M."/>
            <person name="Pohl T."/>
            <person name="Merkel B.J."/>
            <person name="Hornburger P."/>
            <person name="Mueller R.-W."/>
            <person name="Bruemmer F."/>
            <person name="Labrenz M."/>
            <person name="Spormann A.M."/>
            <person name="Op den Camp H."/>
            <person name="Overmann J."/>
            <person name="Amann R."/>
            <person name="Jetten M.S.M."/>
            <person name="Mascher T."/>
            <person name="Medema M.H."/>
            <person name="Devos D.P."/>
            <person name="Kaster A.-K."/>
            <person name="Ovreas L."/>
            <person name="Rohde M."/>
            <person name="Galperin M.Y."/>
            <person name="Jogler C."/>
        </authorList>
    </citation>
    <scope>NUCLEOTIDE SEQUENCE [LARGE SCALE GENOMIC DNA]</scope>
    <source>
        <strain evidence="4 5">Spa11</strain>
    </source>
</reference>
<feature type="chain" id="PRO_5021892852" evidence="3">
    <location>
        <begin position="22"/>
        <end position="359"/>
    </location>
</feature>
<evidence type="ECO:0000313" key="4">
    <source>
        <dbReference type="EMBL" id="QDV75976.1"/>
    </source>
</evidence>
<proteinExistence type="predicted"/>
<dbReference type="EMBL" id="CP036349">
    <property type="protein sequence ID" value="QDV75976.1"/>
    <property type="molecule type" value="Genomic_DNA"/>
</dbReference>
<dbReference type="Proteomes" id="UP000316426">
    <property type="component" value="Chromosome"/>
</dbReference>
<evidence type="ECO:0000256" key="2">
    <source>
        <dbReference type="SAM" id="MobiDB-lite"/>
    </source>
</evidence>
<keyword evidence="1 3" id="KW-0732">Signal</keyword>
<dbReference type="PROSITE" id="PS51257">
    <property type="entry name" value="PROKAR_LIPOPROTEIN"/>
    <property type="match status" value="1"/>
</dbReference>
<dbReference type="AlphaFoldDB" id="A0A518KDV3"/>
<dbReference type="PIRSF" id="PIRSF002825">
    <property type="entry name" value="CfbpA"/>
    <property type="match status" value="1"/>
</dbReference>
<keyword evidence="5" id="KW-1185">Reference proteome</keyword>
<dbReference type="InterPro" id="IPR026045">
    <property type="entry name" value="Ferric-bd"/>
</dbReference>
<dbReference type="Pfam" id="PF13531">
    <property type="entry name" value="SBP_bac_11"/>
    <property type="match status" value="1"/>
</dbReference>
<feature type="signal peptide" evidence="3">
    <location>
        <begin position="1"/>
        <end position="21"/>
    </location>
</feature>
<dbReference type="PANTHER" id="PTHR30006:SF24">
    <property type="entry name" value="SLL0237 PROTEIN"/>
    <property type="match status" value="1"/>
</dbReference>
<dbReference type="SUPFAM" id="SSF53850">
    <property type="entry name" value="Periplasmic binding protein-like II"/>
    <property type="match status" value="1"/>
</dbReference>
<evidence type="ECO:0000256" key="3">
    <source>
        <dbReference type="SAM" id="SignalP"/>
    </source>
</evidence>
<dbReference type="RefSeq" id="WP_197529549.1">
    <property type="nucleotide sequence ID" value="NZ_CP036349.1"/>
</dbReference>
<protein>
    <submittedName>
        <fullName evidence="4">Iron uptake protein A1</fullName>
    </submittedName>
</protein>
<gene>
    <name evidence="4" type="primary">futA1</name>
    <name evidence="4" type="ORF">Spa11_41990</name>
</gene>
<evidence type="ECO:0000256" key="1">
    <source>
        <dbReference type="ARBA" id="ARBA00022729"/>
    </source>
</evidence>
<dbReference type="PANTHER" id="PTHR30006">
    <property type="entry name" value="THIAMINE-BINDING PERIPLASMIC PROTEIN-RELATED"/>
    <property type="match status" value="1"/>
</dbReference>
<dbReference type="Gene3D" id="3.40.190.10">
    <property type="entry name" value="Periplasmic binding protein-like II"/>
    <property type="match status" value="2"/>
</dbReference>
<evidence type="ECO:0000313" key="5">
    <source>
        <dbReference type="Proteomes" id="UP000316426"/>
    </source>
</evidence>
<feature type="region of interest" description="Disordered" evidence="2">
    <location>
        <begin position="242"/>
        <end position="262"/>
    </location>
</feature>
<organism evidence="4 5">
    <name type="scientific">Botrimarina mediterranea</name>
    <dbReference type="NCBI Taxonomy" id="2528022"/>
    <lineage>
        <taxon>Bacteria</taxon>
        <taxon>Pseudomonadati</taxon>
        <taxon>Planctomycetota</taxon>
        <taxon>Planctomycetia</taxon>
        <taxon>Pirellulales</taxon>
        <taxon>Lacipirellulaceae</taxon>
        <taxon>Botrimarina</taxon>
    </lineage>
</organism>